<feature type="domain" description="Proline dehydrogenase" evidence="2">
    <location>
        <begin position="19"/>
        <end position="252"/>
    </location>
</feature>
<dbReference type="InterPro" id="IPR015659">
    <property type="entry name" value="Proline_oxidase"/>
</dbReference>
<evidence type="ECO:0000313" key="4">
    <source>
        <dbReference type="Proteomes" id="UP000324104"/>
    </source>
</evidence>
<evidence type="ECO:0000313" key="3">
    <source>
        <dbReference type="EMBL" id="TYT62303.1"/>
    </source>
</evidence>
<accession>A0A5D5AMR7</accession>
<dbReference type="EMBL" id="VTAW01000009">
    <property type="protein sequence ID" value="TYT62303.1"/>
    <property type="molecule type" value="Genomic_DNA"/>
</dbReference>
<dbReference type="Gene3D" id="3.20.20.220">
    <property type="match status" value="1"/>
</dbReference>
<keyword evidence="4" id="KW-1185">Reference proteome</keyword>
<gene>
    <name evidence="3" type="ORF">FYC77_08750</name>
</gene>
<dbReference type="InterPro" id="IPR002872">
    <property type="entry name" value="Proline_DH_dom"/>
</dbReference>
<dbReference type="Pfam" id="PF01619">
    <property type="entry name" value="Pro_dh"/>
    <property type="match status" value="1"/>
</dbReference>
<evidence type="ECO:0000259" key="2">
    <source>
        <dbReference type="Pfam" id="PF01619"/>
    </source>
</evidence>
<organism evidence="3 4">
    <name type="scientific">Natrialba swarupiae</name>
    <dbReference type="NCBI Taxonomy" id="2448032"/>
    <lineage>
        <taxon>Archaea</taxon>
        <taxon>Methanobacteriati</taxon>
        <taxon>Methanobacteriota</taxon>
        <taxon>Stenosarchaea group</taxon>
        <taxon>Halobacteria</taxon>
        <taxon>Halobacteriales</taxon>
        <taxon>Natrialbaceae</taxon>
        <taxon>Natrialba</taxon>
    </lineage>
</organism>
<dbReference type="RefSeq" id="WP_149081123.1">
    <property type="nucleotide sequence ID" value="NZ_VTAW01000009.1"/>
</dbReference>
<dbReference type="PANTHER" id="PTHR13914:SF0">
    <property type="entry name" value="PROLINE DEHYDROGENASE 1, MITOCHONDRIAL"/>
    <property type="match status" value="1"/>
</dbReference>
<dbReference type="PANTHER" id="PTHR13914">
    <property type="entry name" value="PROLINE OXIDASE"/>
    <property type="match status" value="1"/>
</dbReference>
<dbReference type="GO" id="GO:0006562">
    <property type="term" value="P:L-proline catabolic process"/>
    <property type="evidence" value="ECO:0007669"/>
    <property type="project" value="InterPro"/>
</dbReference>
<evidence type="ECO:0000256" key="1">
    <source>
        <dbReference type="ARBA" id="ARBA00023002"/>
    </source>
</evidence>
<keyword evidence="1" id="KW-0560">Oxidoreductase</keyword>
<proteinExistence type="predicted"/>
<protein>
    <submittedName>
        <fullName evidence="3">Proline dehydrogenase</fullName>
    </submittedName>
</protein>
<dbReference type="AlphaFoldDB" id="A0A5D5AMR7"/>
<dbReference type="SUPFAM" id="SSF51730">
    <property type="entry name" value="FAD-linked oxidoreductase"/>
    <property type="match status" value="1"/>
</dbReference>
<dbReference type="GO" id="GO:0004657">
    <property type="term" value="F:proline dehydrogenase activity"/>
    <property type="evidence" value="ECO:0007669"/>
    <property type="project" value="InterPro"/>
</dbReference>
<dbReference type="Proteomes" id="UP000324104">
    <property type="component" value="Unassembled WGS sequence"/>
</dbReference>
<dbReference type="InterPro" id="IPR029041">
    <property type="entry name" value="FAD-linked_oxidoreductase-like"/>
</dbReference>
<comment type="caution">
    <text evidence="3">The sequence shown here is derived from an EMBL/GenBank/DDBJ whole genome shotgun (WGS) entry which is preliminary data.</text>
</comment>
<name>A0A5D5AMR7_9EURY</name>
<reference evidence="3 4" key="1">
    <citation type="submission" date="2019-08" db="EMBL/GenBank/DDBJ databases">
        <title>Archaea genome.</title>
        <authorList>
            <person name="Kajale S."/>
            <person name="Shouche Y."/>
            <person name="Deshpande N."/>
            <person name="Sharma A."/>
        </authorList>
    </citation>
    <scope>NUCLEOTIDE SEQUENCE [LARGE SCALE GENOMIC DNA]</scope>
    <source>
        <strain evidence="3 4">ESP3B_9</strain>
    </source>
</reference>
<sequence length="284" mass="31746">MIPPVANRFVAGERAIEALEYARRLDRDGVVPLVNLLGSHHDDRASVRADAAEYRALADRLATLEGEAAISVKPTQLGLDLDDSVFRGELERIVSRGRDRDVFVWLDMEEHGTVEATLEATVDLAAAYGDGIGVCLQADLYRTREDFDRLADTDAALRLVKGGAYPRPEAIAYTDPDRRDRAYRTLLERAFRRRGDAIAVATHDPAMIDHAQRLARRHDTDFQIQMLMGVRPAAQRDLAREHDVAQFVPYGERWKRWVLNRGRRNVGLAARAVGGTVIPGNRVS</sequence>